<dbReference type="PROSITE" id="PS51066">
    <property type="entry name" value="ZF_FPG_2"/>
    <property type="match status" value="1"/>
</dbReference>
<keyword evidence="11" id="KW-0511">Multifunctional enzyme</keyword>
<evidence type="ECO:0000256" key="1">
    <source>
        <dbReference type="ARBA" id="ARBA00009409"/>
    </source>
</evidence>
<dbReference type="AlphaFoldDB" id="A0A386ZCI4"/>
<keyword evidence="5 13" id="KW-0863">Zinc-finger</keyword>
<dbReference type="InterPro" id="IPR012319">
    <property type="entry name" value="FPG_cat"/>
</dbReference>
<dbReference type="InterPro" id="IPR015886">
    <property type="entry name" value="H2TH_FPG"/>
</dbReference>
<dbReference type="InterPro" id="IPR044090">
    <property type="entry name" value="Nei2_N"/>
</dbReference>
<dbReference type="GO" id="GO:0000703">
    <property type="term" value="F:oxidized pyrimidine nucleobase lesion DNA N-glycosylase activity"/>
    <property type="evidence" value="ECO:0007669"/>
    <property type="project" value="TreeGrafter"/>
</dbReference>
<dbReference type="RefSeq" id="WP_120737154.1">
    <property type="nucleotide sequence ID" value="NZ_CP032568.1"/>
</dbReference>
<keyword evidence="4" id="KW-0227">DNA damage</keyword>
<dbReference type="Gene3D" id="3.20.190.10">
    <property type="entry name" value="MutM-like, N-terminal"/>
    <property type="match status" value="1"/>
</dbReference>
<dbReference type="InterPro" id="IPR000214">
    <property type="entry name" value="Znf_DNA_glyclase/AP_lyase"/>
</dbReference>
<protein>
    <recommendedName>
        <fullName evidence="2">DNA-(apurinic or apyrimidinic site) lyase</fullName>
        <ecNumber evidence="2">4.2.99.18</ecNumber>
    </recommendedName>
</protein>
<evidence type="ECO:0000256" key="13">
    <source>
        <dbReference type="PROSITE-ProRule" id="PRU00391"/>
    </source>
</evidence>
<name>A0A386ZCI4_9NOCA</name>
<evidence type="ECO:0000256" key="9">
    <source>
        <dbReference type="ARBA" id="ARBA00023204"/>
    </source>
</evidence>
<comment type="similarity">
    <text evidence="1">Belongs to the FPG family.</text>
</comment>
<evidence type="ECO:0000256" key="10">
    <source>
        <dbReference type="ARBA" id="ARBA00023239"/>
    </source>
</evidence>
<keyword evidence="8" id="KW-0238">DNA-binding</keyword>
<dbReference type="CDD" id="cd08971">
    <property type="entry name" value="AcNei2_N"/>
    <property type="match status" value="1"/>
</dbReference>
<dbReference type="InterPro" id="IPR010979">
    <property type="entry name" value="Ribosomal_uS13-like_H2TH"/>
</dbReference>
<accession>A0A386ZCI4</accession>
<keyword evidence="6" id="KW-0378">Hydrolase</keyword>
<gene>
    <name evidence="16" type="ORF">D7D52_15505</name>
</gene>
<evidence type="ECO:0000313" key="16">
    <source>
        <dbReference type="EMBL" id="AYF75037.1"/>
    </source>
</evidence>
<dbReference type="Gene3D" id="1.10.8.50">
    <property type="match status" value="1"/>
</dbReference>
<dbReference type="EMBL" id="CP032568">
    <property type="protein sequence ID" value="AYF75037.1"/>
    <property type="molecule type" value="Genomic_DNA"/>
</dbReference>
<dbReference type="KEGG" id="nyu:D7D52_15505"/>
<evidence type="ECO:0000259" key="15">
    <source>
        <dbReference type="PROSITE" id="PS51068"/>
    </source>
</evidence>
<evidence type="ECO:0000256" key="2">
    <source>
        <dbReference type="ARBA" id="ARBA00012720"/>
    </source>
</evidence>
<dbReference type="GO" id="GO:0003684">
    <property type="term" value="F:damaged DNA binding"/>
    <property type="evidence" value="ECO:0007669"/>
    <property type="project" value="InterPro"/>
</dbReference>
<feature type="domain" description="FPG-type" evidence="14">
    <location>
        <begin position="210"/>
        <end position="252"/>
    </location>
</feature>
<evidence type="ECO:0000256" key="3">
    <source>
        <dbReference type="ARBA" id="ARBA00022723"/>
    </source>
</evidence>
<evidence type="ECO:0000256" key="5">
    <source>
        <dbReference type="ARBA" id="ARBA00022771"/>
    </source>
</evidence>
<dbReference type="GO" id="GO:0008270">
    <property type="term" value="F:zinc ion binding"/>
    <property type="evidence" value="ECO:0007669"/>
    <property type="project" value="UniProtKB-KW"/>
</dbReference>
<evidence type="ECO:0000256" key="8">
    <source>
        <dbReference type="ARBA" id="ARBA00023125"/>
    </source>
</evidence>
<dbReference type="PANTHER" id="PTHR42697">
    <property type="entry name" value="ENDONUCLEASE 8"/>
    <property type="match status" value="1"/>
</dbReference>
<reference evidence="16 17" key="1">
    <citation type="submission" date="2018-09" db="EMBL/GenBank/DDBJ databases">
        <title>Nocardia yunnanensis sp. nov., an actinomycete isolated from a soil sample.</title>
        <authorList>
            <person name="Zhang J."/>
        </authorList>
    </citation>
    <scope>NUCLEOTIDE SEQUENCE [LARGE SCALE GENOMIC DNA]</scope>
    <source>
        <strain evidence="16 17">CFHS0054</strain>
    </source>
</reference>
<evidence type="ECO:0000256" key="11">
    <source>
        <dbReference type="ARBA" id="ARBA00023268"/>
    </source>
</evidence>
<keyword evidence="10" id="KW-0456">Lyase</keyword>
<dbReference type="Pfam" id="PF06831">
    <property type="entry name" value="H2TH"/>
    <property type="match status" value="1"/>
</dbReference>
<dbReference type="PANTHER" id="PTHR42697:SF1">
    <property type="entry name" value="ENDONUCLEASE 8"/>
    <property type="match status" value="1"/>
</dbReference>
<keyword evidence="9" id="KW-0234">DNA repair</keyword>
<dbReference type="Pfam" id="PF01149">
    <property type="entry name" value="Fapy_DNA_glyco"/>
    <property type="match status" value="1"/>
</dbReference>
<dbReference type="SUPFAM" id="SSF46946">
    <property type="entry name" value="S13-like H2TH domain"/>
    <property type="match status" value="1"/>
</dbReference>
<dbReference type="PROSITE" id="PS51068">
    <property type="entry name" value="FPG_CAT"/>
    <property type="match status" value="1"/>
</dbReference>
<dbReference type="SMART" id="SM00898">
    <property type="entry name" value="Fapy_DNA_glyco"/>
    <property type="match status" value="1"/>
</dbReference>
<evidence type="ECO:0000256" key="12">
    <source>
        <dbReference type="ARBA" id="ARBA00023295"/>
    </source>
</evidence>
<dbReference type="SUPFAM" id="SSF81624">
    <property type="entry name" value="N-terminal domain of MutM-like DNA repair proteins"/>
    <property type="match status" value="1"/>
</dbReference>
<evidence type="ECO:0000256" key="7">
    <source>
        <dbReference type="ARBA" id="ARBA00022833"/>
    </source>
</evidence>
<organism evidence="16 17">
    <name type="scientific">Nocardia yunnanensis</name>
    <dbReference type="NCBI Taxonomy" id="2382165"/>
    <lineage>
        <taxon>Bacteria</taxon>
        <taxon>Bacillati</taxon>
        <taxon>Actinomycetota</taxon>
        <taxon>Actinomycetes</taxon>
        <taxon>Mycobacteriales</taxon>
        <taxon>Nocardiaceae</taxon>
        <taxon>Nocardia</taxon>
    </lineage>
</organism>
<feature type="domain" description="Formamidopyrimidine-DNA glycosylase catalytic" evidence="15">
    <location>
        <begin position="2"/>
        <end position="101"/>
    </location>
</feature>
<evidence type="ECO:0000256" key="4">
    <source>
        <dbReference type="ARBA" id="ARBA00022763"/>
    </source>
</evidence>
<evidence type="ECO:0000256" key="6">
    <source>
        <dbReference type="ARBA" id="ARBA00022801"/>
    </source>
</evidence>
<evidence type="ECO:0000313" key="17">
    <source>
        <dbReference type="Proteomes" id="UP000267164"/>
    </source>
</evidence>
<dbReference type="SUPFAM" id="SSF57716">
    <property type="entry name" value="Glucocorticoid receptor-like (DNA-binding domain)"/>
    <property type="match status" value="1"/>
</dbReference>
<dbReference type="InterPro" id="IPR035937">
    <property type="entry name" value="FPG_N"/>
</dbReference>
<dbReference type="EC" id="4.2.99.18" evidence="2"/>
<dbReference type="GO" id="GO:0140078">
    <property type="term" value="F:class I DNA-(apurinic or apyrimidinic site) endonuclease activity"/>
    <property type="evidence" value="ECO:0007669"/>
    <property type="project" value="UniProtKB-EC"/>
</dbReference>
<dbReference type="Proteomes" id="UP000267164">
    <property type="component" value="Chromosome"/>
</dbReference>
<proteinExistence type="inferred from homology"/>
<keyword evidence="12" id="KW-0326">Glycosidase</keyword>
<dbReference type="GO" id="GO:0006284">
    <property type="term" value="P:base-excision repair"/>
    <property type="evidence" value="ECO:0007669"/>
    <property type="project" value="InterPro"/>
</dbReference>
<keyword evidence="3" id="KW-0479">Metal-binding</keyword>
<dbReference type="SMART" id="SM01232">
    <property type="entry name" value="H2TH"/>
    <property type="match status" value="1"/>
</dbReference>
<dbReference type="OrthoDB" id="9800855at2"/>
<keyword evidence="17" id="KW-1185">Reference proteome</keyword>
<sequence length="284" mass="31179">MPEGDTVFHAAARLRKALAGKTLTRSDFRVPRYATLDVAGQEVDSVGSYGKHLFVRTPELSIHTHLKMEGVWRVYQPGQRWTKPGFTARLILATADAEAVGFSLGLVEVLRRADEHTATDHLGPDLLGPNWDPAEAVRRLSRNPAQPIGLALLDQTNLAGLGNIFRTEVCFLHRTHPATPVAAVDNLPALVDTAHRILTEAALHPPRRPFVYGRPRQPCPRCRTPLQARPLTDPSHPTHPDRTIYFCPHCQPPPDSGLATRAVPRSAVSEFGVSCDRLGYGSCP</sequence>
<keyword evidence="7" id="KW-0862">Zinc</keyword>
<evidence type="ECO:0000259" key="14">
    <source>
        <dbReference type="PROSITE" id="PS51066"/>
    </source>
</evidence>